<dbReference type="InterPro" id="IPR050682">
    <property type="entry name" value="ModA/WtpA"/>
</dbReference>
<dbReference type="STRING" id="1576369.SAMN05421753_102121"/>
<dbReference type="NCBIfam" id="TIGR01256">
    <property type="entry name" value="modA"/>
    <property type="match status" value="1"/>
</dbReference>
<sequence>MVRLFVIIGMSLTVVVLLILSLRQPEAKSPMGEKQSEPLMVFCAASNRKVFEAVAKEYLAETGVVVEGQFGPSQTLLSSIEVSGTGDLYLPADDSYLELAREKGLVDEVTPLARMQVVVAVREGNPLKIATLADLLRADVRLTQANPDLAAVGKLTRDALTPLGKWDELNQQTDGFVSTVTEAANSVKAGAADAAIVYDAVVQATPGLEVVRIAEFEQLFADIKVGVITKTRQREAAQRFVRYLSARDRGLKTYAEFGFIPVDGGPWEGVGSP</sequence>
<keyword evidence="2 4" id="KW-0479">Metal-binding</keyword>
<dbReference type="SUPFAM" id="SSF53850">
    <property type="entry name" value="Periplasmic binding protein-like II"/>
    <property type="match status" value="1"/>
</dbReference>
<dbReference type="AlphaFoldDB" id="A0A1I3C5W9"/>
<feature type="binding site" evidence="4">
    <location>
        <position position="198"/>
    </location>
    <ligand>
        <name>molybdate</name>
        <dbReference type="ChEBI" id="CHEBI:36264"/>
    </ligand>
</feature>
<evidence type="ECO:0000256" key="4">
    <source>
        <dbReference type="PIRSR" id="PIRSR004846-1"/>
    </source>
</evidence>
<accession>A0A1I3C5W9</accession>
<name>A0A1I3C5W9_9PLAN</name>
<feature type="binding site" evidence="4">
    <location>
        <position position="73"/>
    </location>
    <ligand>
        <name>molybdate</name>
        <dbReference type="ChEBI" id="CHEBI:36264"/>
    </ligand>
</feature>
<dbReference type="Pfam" id="PF13531">
    <property type="entry name" value="SBP_bac_11"/>
    <property type="match status" value="1"/>
</dbReference>
<dbReference type="Proteomes" id="UP000199518">
    <property type="component" value="Unassembled WGS sequence"/>
</dbReference>
<dbReference type="Gene3D" id="3.40.190.10">
    <property type="entry name" value="Periplasmic binding protein-like II"/>
    <property type="match status" value="2"/>
</dbReference>
<keyword evidence="6" id="KW-1185">Reference proteome</keyword>
<dbReference type="RefSeq" id="WP_092047819.1">
    <property type="nucleotide sequence ID" value="NZ_FOQD01000002.1"/>
</dbReference>
<keyword evidence="4" id="KW-0500">Molybdenum</keyword>
<evidence type="ECO:0000256" key="3">
    <source>
        <dbReference type="ARBA" id="ARBA00022729"/>
    </source>
</evidence>
<dbReference type="PANTHER" id="PTHR30632">
    <property type="entry name" value="MOLYBDATE-BINDING PERIPLASMIC PROTEIN"/>
    <property type="match status" value="1"/>
</dbReference>
<dbReference type="OrthoDB" id="249482at2"/>
<dbReference type="GO" id="GO:0030973">
    <property type="term" value="F:molybdate ion binding"/>
    <property type="evidence" value="ECO:0007669"/>
    <property type="project" value="TreeGrafter"/>
</dbReference>
<protein>
    <submittedName>
        <fullName evidence="5">Molybdate transport system substrate-binding protein</fullName>
    </submittedName>
</protein>
<feature type="binding site" evidence="4">
    <location>
        <position position="46"/>
    </location>
    <ligand>
        <name>molybdate</name>
        <dbReference type="ChEBI" id="CHEBI:36264"/>
    </ligand>
</feature>
<comment type="similarity">
    <text evidence="1">Belongs to the bacterial solute-binding protein ModA family.</text>
</comment>
<dbReference type="PANTHER" id="PTHR30632:SF0">
    <property type="entry name" value="SULFATE-BINDING PROTEIN"/>
    <property type="match status" value="1"/>
</dbReference>
<feature type="binding site" evidence="4">
    <location>
        <position position="180"/>
    </location>
    <ligand>
        <name>molybdate</name>
        <dbReference type="ChEBI" id="CHEBI:36264"/>
    </ligand>
</feature>
<dbReference type="PIRSF" id="PIRSF004846">
    <property type="entry name" value="ModA"/>
    <property type="match status" value="1"/>
</dbReference>
<evidence type="ECO:0000313" key="5">
    <source>
        <dbReference type="EMBL" id="SFH69813.1"/>
    </source>
</evidence>
<dbReference type="EMBL" id="FOQD01000002">
    <property type="protein sequence ID" value="SFH69813.1"/>
    <property type="molecule type" value="Genomic_DNA"/>
</dbReference>
<dbReference type="InterPro" id="IPR005950">
    <property type="entry name" value="ModA"/>
</dbReference>
<evidence type="ECO:0000313" key="6">
    <source>
        <dbReference type="Proteomes" id="UP000199518"/>
    </source>
</evidence>
<evidence type="ECO:0000256" key="1">
    <source>
        <dbReference type="ARBA" id="ARBA00009175"/>
    </source>
</evidence>
<organism evidence="5 6">
    <name type="scientific">Planctomicrobium piriforme</name>
    <dbReference type="NCBI Taxonomy" id="1576369"/>
    <lineage>
        <taxon>Bacteria</taxon>
        <taxon>Pseudomonadati</taxon>
        <taxon>Planctomycetota</taxon>
        <taxon>Planctomycetia</taxon>
        <taxon>Planctomycetales</taxon>
        <taxon>Planctomycetaceae</taxon>
        <taxon>Planctomicrobium</taxon>
    </lineage>
</organism>
<evidence type="ECO:0000256" key="2">
    <source>
        <dbReference type="ARBA" id="ARBA00022723"/>
    </source>
</evidence>
<dbReference type="GO" id="GO:0046872">
    <property type="term" value="F:metal ion binding"/>
    <property type="evidence" value="ECO:0007669"/>
    <property type="project" value="UniProtKB-KW"/>
</dbReference>
<proteinExistence type="inferred from homology"/>
<dbReference type="GO" id="GO:0015689">
    <property type="term" value="P:molybdate ion transport"/>
    <property type="evidence" value="ECO:0007669"/>
    <property type="project" value="InterPro"/>
</dbReference>
<gene>
    <name evidence="5" type="ORF">SAMN05421753_102121</name>
</gene>
<keyword evidence="3" id="KW-0732">Signal</keyword>
<reference evidence="6" key="1">
    <citation type="submission" date="2016-10" db="EMBL/GenBank/DDBJ databases">
        <authorList>
            <person name="Varghese N."/>
            <person name="Submissions S."/>
        </authorList>
    </citation>
    <scope>NUCLEOTIDE SEQUENCE [LARGE SCALE GENOMIC DNA]</scope>
    <source>
        <strain evidence="6">DSM 26348</strain>
    </source>
</reference>